<feature type="transmembrane region" description="Helical" evidence="1">
    <location>
        <begin position="358"/>
        <end position="377"/>
    </location>
</feature>
<proteinExistence type="predicted"/>
<evidence type="ECO:0000313" key="4">
    <source>
        <dbReference type="Proteomes" id="UP001604002"/>
    </source>
</evidence>
<keyword evidence="4" id="KW-1185">Reference proteome</keyword>
<keyword evidence="1" id="KW-0812">Transmembrane</keyword>
<dbReference type="Proteomes" id="UP001604002">
    <property type="component" value="Unassembled WGS sequence"/>
</dbReference>
<feature type="transmembrane region" description="Helical" evidence="1">
    <location>
        <begin position="412"/>
        <end position="431"/>
    </location>
</feature>
<evidence type="ECO:0000256" key="1">
    <source>
        <dbReference type="SAM" id="Phobius"/>
    </source>
</evidence>
<dbReference type="EMBL" id="JBAFVH010000001">
    <property type="protein sequence ID" value="MFG1370580.1"/>
    <property type="molecule type" value="Genomic_DNA"/>
</dbReference>
<protein>
    <submittedName>
        <fullName evidence="3">CHASE2 domain-containing protein</fullName>
    </submittedName>
</protein>
<feature type="transmembrane region" description="Helical" evidence="1">
    <location>
        <begin position="384"/>
        <end position="406"/>
    </location>
</feature>
<keyword evidence="1" id="KW-1133">Transmembrane helix</keyword>
<dbReference type="InterPro" id="IPR007890">
    <property type="entry name" value="CHASE2"/>
</dbReference>
<gene>
    <name evidence="3" type="ORF">V5F32_00225</name>
</gene>
<organism evidence="3 4">
    <name type="scientific">Xanthobacter oligotrophicus</name>
    <dbReference type="NCBI Taxonomy" id="2607286"/>
    <lineage>
        <taxon>Bacteria</taxon>
        <taxon>Pseudomonadati</taxon>
        <taxon>Pseudomonadota</taxon>
        <taxon>Alphaproteobacteria</taxon>
        <taxon>Hyphomicrobiales</taxon>
        <taxon>Xanthobacteraceae</taxon>
        <taxon>Xanthobacter</taxon>
    </lineage>
</organism>
<accession>A0ABW6ZR57</accession>
<reference evidence="3 4" key="1">
    <citation type="submission" date="2024-02" db="EMBL/GenBank/DDBJ databases">
        <title>Expansion and revision of Xanthobacter and proposal of Roseixanthobacter gen. nov.</title>
        <authorList>
            <person name="Soltysiak M.P.M."/>
            <person name="Jalihal A."/>
            <person name="Ory A."/>
            <person name="Chrisophersen C."/>
            <person name="Lee A.D."/>
            <person name="Boulton J."/>
            <person name="Springer M."/>
        </authorList>
    </citation>
    <scope>NUCLEOTIDE SEQUENCE [LARGE SCALE GENOMIC DNA]</scope>
    <source>
        <strain evidence="3 4">23A</strain>
    </source>
</reference>
<name>A0ABW6ZR57_9HYPH</name>
<comment type="caution">
    <text evidence="3">The sequence shown here is derived from an EMBL/GenBank/DDBJ whole genome shotgun (WGS) entry which is preliminary data.</text>
</comment>
<evidence type="ECO:0000259" key="2">
    <source>
        <dbReference type="SMART" id="SM01080"/>
    </source>
</evidence>
<dbReference type="RefSeq" id="WP_393990686.1">
    <property type="nucleotide sequence ID" value="NZ_JBAFVH010000001.1"/>
</dbReference>
<keyword evidence="1" id="KW-0472">Membrane</keyword>
<dbReference type="SMART" id="SM01080">
    <property type="entry name" value="CHASE2"/>
    <property type="match status" value="1"/>
</dbReference>
<dbReference type="Pfam" id="PF05226">
    <property type="entry name" value="CHASE2"/>
    <property type="match status" value="1"/>
</dbReference>
<evidence type="ECO:0000313" key="3">
    <source>
        <dbReference type="EMBL" id="MFG1370580.1"/>
    </source>
</evidence>
<feature type="domain" description="CHASE2" evidence="2">
    <location>
        <begin position="41"/>
        <end position="375"/>
    </location>
</feature>
<sequence length="461" mass="47871">MKSPSRWIGLLAKPAIFASVIGFLSFFGLADQIAGFSANLGEKDRIVRWSAVLSGATRDAIPVTLIDIDAATMALLGHPQRAPRDLVAGLLSLAVAKRASGIFLDMDTSQQGSPAGDQALLAFVSAYPGNAPPLALARRLGPVDQAGGGEEALAEQPSILDAAVREHANILWATSISRIDEDRVVRRWELSQTFCKPDGGRTLPSPQLFAAAVASAHPRPLSDIQAFVVARTQAICGPGAATAPAAPPWPRNPDQRAAIAFLIADGPDLAAPQFIRRDGQNVLLFRRVSARAVMTSTGTVVSARAVADDLLRDRFVIIGASHAESMDGHLTPIGFLPGALIVANAVATAPAVLSGQPLGAAGATLIALALFGALMAITSRLRALAASVVVAVAVLGSLMALGRIFAPSTAGDIVLAALGMVAFLSTLEGLYTTGKDWRARGWRALLKPEKPRPAQGTGDVA</sequence>